<evidence type="ECO:0000256" key="1">
    <source>
        <dbReference type="SAM" id="MobiDB-lite"/>
    </source>
</evidence>
<dbReference type="Proteomes" id="UP000198767">
    <property type="component" value="Unassembled WGS sequence"/>
</dbReference>
<dbReference type="EMBL" id="FMWG01000002">
    <property type="protein sequence ID" value="SCZ53948.1"/>
    <property type="molecule type" value="Genomic_DNA"/>
</dbReference>
<dbReference type="AlphaFoldDB" id="A0A1G5PX13"/>
<protein>
    <submittedName>
        <fullName evidence="2">Uncharacterized protein</fullName>
    </submittedName>
</protein>
<feature type="compositionally biased region" description="Gly residues" evidence="1">
    <location>
        <begin position="27"/>
        <end position="37"/>
    </location>
</feature>
<reference evidence="2 3" key="1">
    <citation type="submission" date="2016-10" db="EMBL/GenBank/DDBJ databases">
        <authorList>
            <person name="de Groot N.N."/>
        </authorList>
    </citation>
    <scope>NUCLEOTIDE SEQUENCE [LARGE SCALE GENOMIC DNA]</scope>
    <source>
        <strain evidence="2 3">U95</strain>
    </source>
</reference>
<accession>A0A1G5PX13</accession>
<dbReference type="STRING" id="1156985.SAMN04488118_102217"/>
<evidence type="ECO:0000313" key="2">
    <source>
        <dbReference type="EMBL" id="SCZ53948.1"/>
    </source>
</evidence>
<feature type="region of interest" description="Disordered" evidence="1">
    <location>
        <begin position="10"/>
        <end position="38"/>
    </location>
</feature>
<name>A0A1G5PX13_9RHOB</name>
<proteinExistence type="predicted"/>
<keyword evidence="3" id="KW-1185">Reference proteome</keyword>
<organism evidence="2 3">
    <name type="scientific">Epibacterium ulvae</name>
    <dbReference type="NCBI Taxonomy" id="1156985"/>
    <lineage>
        <taxon>Bacteria</taxon>
        <taxon>Pseudomonadati</taxon>
        <taxon>Pseudomonadota</taxon>
        <taxon>Alphaproteobacteria</taxon>
        <taxon>Rhodobacterales</taxon>
        <taxon>Roseobacteraceae</taxon>
        <taxon>Epibacterium</taxon>
    </lineage>
</organism>
<sequence length="119" mass="13528">MGELSYIEIEQSKEQNPALEPDLPDGGPSGSARGGGAPTVFVSRQSFGCRQWEQFTERMFGAWIDRVLPESIENGERGYWLPAKFPPTNKHDWPEWRSWLINSGWTLFAPSNQEFCHAV</sequence>
<evidence type="ECO:0000313" key="3">
    <source>
        <dbReference type="Proteomes" id="UP000198767"/>
    </source>
</evidence>
<gene>
    <name evidence="2" type="ORF">SAMN04488118_102217</name>
</gene>